<sequence>MANEDKDFNSNANPIPESQNDSPEYFEGGVDPEPSMGPVQPPPPGGPAIKPQSPSSKPTDALKGAAEKGAQTAIRKGLDVATEGATQLPILRNIADWASKNLAREAIKKWAYGLAAGVWGTIGPYATVIIIVIILLFVIAGPAFARIGKARRGADGNETPTPISIIDPEDRAILVELSKFTGEGSVIDATAVKALLDRIEARIASGNSHFSDNTGAVVLIQEIGTLCDQIIGGDNSQKTKQALVDAIQKLIDLYLGDNPSPLQGSFFSPVGNQKIQIFNSTLHGRSVSRPEHDGGHNVFYGWGSPGVGDATDLKIGIGKPVYAMYDGDLSIPQDSSTSSAQCLVLKNDQVQLVSWYCHVRDKKSGQVKAGDQIAVVNDVGHLHLEVWIGGKSVHTTQADLASKKYEQKGKYLWDHLLVIFNNFTKTQ</sequence>
<keyword evidence="2" id="KW-0472">Membrane</keyword>
<accession>A0A1F5EC63</accession>
<feature type="region of interest" description="Disordered" evidence="1">
    <location>
        <begin position="1"/>
        <end position="68"/>
    </location>
</feature>
<feature type="transmembrane region" description="Helical" evidence="2">
    <location>
        <begin position="122"/>
        <end position="145"/>
    </location>
</feature>
<name>A0A1F5EC63_9BACT</name>
<evidence type="ECO:0000259" key="3">
    <source>
        <dbReference type="Pfam" id="PF01551"/>
    </source>
</evidence>
<evidence type="ECO:0000313" key="4">
    <source>
        <dbReference type="EMBL" id="OGD65008.1"/>
    </source>
</evidence>
<evidence type="ECO:0000256" key="1">
    <source>
        <dbReference type="SAM" id="MobiDB-lite"/>
    </source>
</evidence>
<feature type="domain" description="M23ase beta-sheet core" evidence="3">
    <location>
        <begin position="310"/>
        <end position="393"/>
    </location>
</feature>
<dbReference type="AlphaFoldDB" id="A0A1F5EC63"/>
<dbReference type="InterPro" id="IPR016047">
    <property type="entry name" value="M23ase_b-sheet_dom"/>
</dbReference>
<reference evidence="4 5" key="1">
    <citation type="journal article" date="2016" name="Nat. Commun.">
        <title>Thousands of microbial genomes shed light on interconnected biogeochemical processes in an aquifer system.</title>
        <authorList>
            <person name="Anantharaman K."/>
            <person name="Brown C.T."/>
            <person name="Hug L.A."/>
            <person name="Sharon I."/>
            <person name="Castelle C.J."/>
            <person name="Probst A.J."/>
            <person name="Thomas B.C."/>
            <person name="Singh A."/>
            <person name="Wilkins M.J."/>
            <person name="Karaoz U."/>
            <person name="Brodie E.L."/>
            <person name="Williams K.H."/>
            <person name="Hubbard S.S."/>
            <person name="Banfield J.F."/>
        </authorList>
    </citation>
    <scope>NUCLEOTIDE SEQUENCE [LARGE SCALE GENOMIC DNA]</scope>
</reference>
<evidence type="ECO:0000256" key="2">
    <source>
        <dbReference type="SAM" id="Phobius"/>
    </source>
</evidence>
<keyword evidence="2" id="KW-1133">Transmembrane helix</keyword>
<comment type="caution">
    <text evidence="4">The sequence shown here is derived from an EMBL/GenBank/DDBJ whole genome shotgun (WGS) entry which is preliminary data.</text>
</comment>
<dbReference type="InterPro" id="IPR011055">
    <property type="entry name" value="Dup_hybrid_motif"/>
</dbReference>
<dbReference type="Gene3D" id="2.70.70.10">
    <property type="entry name" value="Glucose Permease (Domain IIA)"/>
    <property type="match status" value="1"/>
</dbReference>
<dbReference type="Proteomes" id="UP000178583">
    <property type="component" value="Unassembled WGS sequence"/>
</dbReference>
<dbReference type="STRING" id="1797472.A2215_00315"/>
<dbReference type="Pfam" id="PF01551">
    <property type="entry name" value="Peptidase_M23"/>
    <property type="match status" value="1"/>
</dbReference>
<protein>
    <recommendedName>
        <fullName evidence="3">M23ase beta-sheet core domain-containing protein</fullName>
    </recommendedName>
</protein>
<evidence type="ECO:0000313" key="5">
    <source>
        <dbReference type="Proteomes" id="UP000178583"/>
    </source>
</evidence>
<feature type="compositionally biased region" description="Polar residues" evidence="1">
    <location>
        <begin position="9"/>
        <end position="22"/>
    </location>
</feature>
<organism evidence="4 5">
    <name type="scientific">Candidatus Berkelbacteria bacterium RIFOXYA2_FULL_43_10</name>
    <dbReference type="NCBI Taxonomy" id="1797472"/>
    <lineage>
        <taxon>Bacteria</taxon>
        <taxon>Candidatus Berkelbacteria</taxon>
    </lineage>
</organism>
<proteinExistence type="predicted"/>
<dbReference type="EMBL" id="MEZY01000017">
    <property type="protein sequence ID" value="OGD65008.1"/>
    <property type="molecule type" value="Genomic_DNA"/>
</dbReference>
<gene>
    <name evidence="4" type="ORF">A2215_00315</name>
</gene>
<keyword evidence="2" id="KW-0812">Transmembrane</keyword>
<dbReference type="SUPFAM" id="SSF51261">
    <property type="entry name" value="Duplicated hybrid motif"/>
    <property type="match status" value="1"/>
</dbReference>